<proteinExistence type="predicted"/>
<evidence type="ECO:0000256" key="1">
    <source>
        <dbReference type="SAM" id="Phobius"/>
    </source>
</evidence>
<feature type="transmembrane region" description="Helical" evidence="1">
    <location>
        <begin position="327"/>
        <end position="344"/>
    </location>
</feature>
<protein>
    <recommendedName>
        <fullName evidence="4">Zinc ribbon domain-containing protein</fullName>
    </recommendedName>
</protein>
<organism evidence="2 3">
    <name type="scientific">Bacteroides eggerthii</name>
    <dbReference type="NCBI Taxonomy" id="28111"/>
    <lineage>
        <taxon>Bacteria</taxon>
        <taxon>Pseudomonadati</taxon>
        <taxon>Bacteroidota</taxon>
        <taxon>Bacteroidia</taxon>
        <taxon>Bacteroidales</taxon>
        <taxon>Bacteroidaceae</taxon>
        <taxon>Bacteroides</taxon>
    </lineage>
</organism>
<sequence length="437" mass="50410">MNNKVTCPNCGAEGTANTVCEYCGTRIPNSSKKQKKNKDSENSSKNIVKFQISKEEAVKAFLHKLSEMVNSPKDTFDKMEIKEVSPYFIPVYLYRCNFEAPWSCVKLVYESYKVGNETRRRTKRYPMNGLVYGKFKHVLPSCNKDSIPLELYEFINNEGVDLAYDELSGDYDMSRKDEGILIEPSGDSAYTILKNSDFNPDSGLKIFSAVRGQLPDCYEDLNYSCSSESTSIGRLILPFWYIRYDYEKKEYYFIVDGLGQKNTFSNPIDIEKKAEIHETKQIAEKAEMISSMYSLLWLGSFVVACLMIYGNINLATSTTDADNDPNFKWACIVYFTLIFFYYLMRKAAMKESKLQKQIRTELDSIWLYKKKSLLVFLSKNTSVLSKEAIENFSNEINAAIKEREIHRQGQSGALSKWMTIIVEIIGWLTLFIYYFSR</sequence>
<reference evidence="2 3" key="1">
    <citation type="submission" date="2023-06" db="EMBL/GenBank/DDBJ databases">
        <authorList>
            <person name="Zeman M."/>
            <person name="Kubasova T."/>
            <person name="Jahodarova E."/>
            <person name="Nykrynova M."/>
            <person name="Rychlik I."/>
        </authorList>
    </citation>
    <scope>NUCLEOTIDE SEQUENCE [LARGE SCALE GENOMIC DNA]</scope>
    <source>
        <strain evidence="2 3">ET4</strain>
    </source>
</reference>
<evidence type="ECO:0000313" key="2">
    <source>
        <dbReference type="EMBL" id="MDM8146222.1"/>
    </source>
</evidence>
<reference evidence="3" key="2">
    <citation type="submission" date="2023-07" db="EMBL/GenBank/DDBJ databases">
        <title>Identification and characterization of horizontal gene transfer across gut microbiota members of farm animals based on homology search.</title>
        <authorList>
            <person name="Schwarzerova J."/>
            <person name="Nykrynova M."/>
            <person name="Jureckova K."/>
            <person name="Cejkova D."/>
            <person name="Rychlik I."/>
        </authorList>
    </citation>
    <scope>NUCLEOTIDE SEQUENCE [LARGE SCALE GENOMIC DNA]</scope>
    <source>
        <strain evidence="3">ET4</strain>
    </source>
</reference>
<name>A0ABT7U6S2_9BACE</name>
<accession>A0ABT7U6S2</accession>
<keyword evidence="1" id="KW-0472">Membrane</keyword>
<keyword evidence="1" id="KW-0812">Transmembrane</keyword>
<feature type="transmembrane region" description="Helical" evidence="1">
    <location>
        <begin position="417"/>
        <end position="436"/>
    </location>
</feature>
<evidence type="ECO:0008006" key="4">
    <source>
        <dbReference type="Google" id="ProtNLM"/>
    </source>
</evidence>
<feature type="transmembrane region" description="Helical" evidence="1">
    <location>
        <begin position="295"/>
        <end position="315"/>
    </location>
</feature>
<dbReference type="EMBL" id="JAUDCF010000025">
    <property type="protein sequence ID" value="MDM8146222.1"/>
    <property type="molecule type" value="Genomic_DNA"/>
</dbReference>
<keyword evidence="1" id="KW-1133">Transmembrane helix</keyword>
<evidence type="ECO:0000313" key="3">
    <source>
        <dbReference type="Proteomes" id="UP001228403"/>
    </source>
</evidence>
<dbReference type="Proteomes" id="UP001228403">
    <property type="component" value="Unassembled WGS sequence"/>
</dbReference>
<comment type="caution">
    <text evidence="2">The sequence shown here is derived from an EMBL/GenBank/DDBJ whole genome shotgun (WGS) entry which is preliminary data.</text>
</comment>
<gene>
    <name evidence="2" type="ORF">QUW02_09880</name>
</gene>
<keyword evidence="3" id="KW-1185">Reference proteome</keyword>